<sequence length="439" mass="49099">MKEIKFISKIIALGILLFTSIIAFGQVPKKQLVTIIITPNHQDWLYKVGEDVKFTVSAVDLKDQPILNLKMDYKIGPEKMNPTLSGNLTLQNGKAELTVKGLKEPGFLRFSGNAQVDGKWYYGLVTVGFDPLSIKPIVDMPNDFKEFWDTAKTVASKIPLDAHVRLLPEKCTEKINVYEVNVQNYKLNSRIYGIVCIPKAPGKYPAILEVPSAGVKPIAGNVALAERGVITFNIEIHGIPVTLDPIVYTDLRAGALDLYATFNLDDRDEYYFKRVYLGCVRAVDYIYSLPEFDGYNIAVKGGSQGGALAIITAALDPRIKYLSSTHPALCDEVGQLQGRPASWPNLFSGKYKNFNNKPDKIATSKYFDVVNFAKLLKTPGFYTWGFNDTTCPPTNTYAAYNGISAPKELKIFKDTGHWVYPQQYIDINEWLLKKLKQVD</sequence>
<dbReference type="PANTHER" id="PTHR40111">
    <property type="entry name" value="CEPHALOSPORIN-C DEACETYLASE"/>
    <property type="match status" value="1"/>
</dbReference>
<reference evidence="2 3" key="1">
    <citation type="submission" date="2020-12" db="EMBL/GenBank/DDBJ databases">
        <title>Bacterial novel species Pedobacter sp. SD-b isolated from soil.</title>
        <authorList>
            <person name="Jung H.-Y."/>
        </authorList>
    </citation>
    <scope>NUCLEOTIDE SEQUENCE [LARGE SCALE GENOMIC DNA]</scope>
    <source>
        <strain evidence="2 3">SD-b</strain>
    </source>
</reference>
<keyword evidence="3" id="KW-1185">Reference proteome</keyword>
<dbReference type="Proteomes" id="UP000660024">
    <property type="component" value="Unassembled WGS sequence"/>
</dbReference>
<evidence type="ECO:0000313" key="3">
    <source>
        <dbReference type="Proteomes" id="UP000660024"/>
    </source>
</evidence>
<accession>A0ABS1BL55</accession>
<dbReference type="InterPro" id="IPR008391">
    <property type="entry name" value="AXE1_dom"/>
</dbReference>
<dbReference type="RefSeq" id="WP_200586434.1">
    <property type="nucleotide sequence ID" value="NZ_JAEHFY010000015.1"/>
</dbReference>
<proteinExistence type="predicted"/>
<protein>
    <submittedName>
        <fullName evidence="2">Acetylxylan esterase</fullName>
    </submittedName>
</protein>
<dbReference type="Pfam" id="PF05448">
    <property type="entry name" value="AXE1"/>
    <property type="match status" value="1"/>
</dbReference>
<dbReference type="InterPro" id="IPR039069">
    <property type="entry name" value="CE7"/>
</dbReference>
<dbReference type="Gene3D" id="3.40.50.1820">
    <property type="entry name" value="alpha/beta hydrolase"/>
    <property type="match status" value="1"/>
</dbReference>
<dbReference type="InterPro" id="IPR029058">
    <property type="entry name" value="AB_hydrolase_fold"/>
</dbReference>
<evidence type="ECO:0000259" key="1">
    <source>
        <dbReference type="Pfam" id="PF05448"/>
    </source>
</evidence>
<comment type="caution">
    <text evidence="2">The sequence shown here is derived from an EMBL/GenBank/DDBJ whole genome shotgun (WGS) entry which is preliminary data.</text>
</comment>
<dbReference type="EMBL" id="JAEHFY010000015">
    <property type="protein sequence ID" value="MBK0383581.1"/>
    <property type="molecule type" value="Genomic_DNA"/>
</dbReference>
<dbReference type="SUPFAM" id="SSF53474">
    <property type="entry name" value="alpha/beta-Hydrolases"/>
    <property type="match status" value="1"/>
</dbReference>
<name>A0ABS1BL55_9SPHI</name>
<dbReference type="PANTHER" id="PTHR40111:SF1">
    <property type="entry name" value="CEPHALOSPORIN-C DEACETYLASE"/>
    <property type="match status" value="1"/>
</dbReference>
<gene>
    <name evidence="2" type="ORF">I5M32_11490</name>
</gene>
<feature type="domain" description="Acetyl xylan esterase" evidence="1">
    <location>
        <begin position="136"/>
        <end position="421"/>
    </location>
</feature>
<evidence type="ECO:0000313" key="2">
    <source>
        <dbReference type="EMBL" id="MBK0383581.1"/>
    </source>
</evidence>
<organism evidence="2 3">
    <name type="scientific">Pedobacter segetis</name>
    <dbReference type="NCBI Taxonomy" id="2793069"/>
    <lineage>
        <taxon>Bacteria</taxon>
        <taxon>Pseudomonadati</taxon>
        <taxon>Bacteroidota</taxon>
        <taxon>Sphingobacteriia</taxon>
        <taxon>Sphingobacteriales</taxon>
        <taxon>Sphingobacteriaceae</taxon>
        <taxon>Pedobacter</taxon>
    </lineage>
</organism>